<evidence type="ECO:0000313" key="7">
    <source>
        <dbReference type="Proteomes" id="UP000002173"/>
    </source>
</evidence>
<dbReference type="InterPro" id="IPR008942">
    <property type="entry name" value="ENTH_VHS"/>
</dbReference>
<dbReference type="GeneID" id="5480446"/>
<reference evidence="7" key="2">
    <citation type="journal article" date="2020" name="Data Brief">
        <title>Transcriptome dataset of Babesia bovis life stages within vertebrate and invertebrate hosts.</title>
        <authorList>
            <person name="Ueti M.W."/>
            <person name="Johnson W.C."/>
            <person name="Kappmeyer L.S."/>
            <person name="Herndon D.R."/>
            <person name="Mousel M.R."/>
            <person name="Reif K.E."/>
            <person name="Taus N.S."/>
            <person name="Ifeonu O.O."/>
            <person name="Silva J.C."/>
            <person name="Suarez C.E."/>
            <person name="Brayton K.A."/>
        </authorList>
    </citation>
    <scope>NUCLEOTIDE SEQUENCE [LARGE SCALE GENOMIC DNA]</scope>
</reference>
<dbReference type="KEGG" id="bbo:BBOV_III010660"/>
<dbReference type="AlphaFoldDB" id="A7APY4"/>
<feature type="compositionally biased region" description="Polar residues" evidence="5">
    <location>
        <begin position="297"/>
        <end position="315"/>
    </location>
</feature>
<evidence type="ECO:0000256" key="2">
    <source>
        <dbReference type="ARBA" id="ARBA00004555"/>
    </source>
</evidence>
<dbReference type="InterPro" id="IPR035802">
    <property type="entry name" value="ENTH/VHS_tepsin"/>
</dbReference>
<dbReference type="PANTHER" id="PTHR21514">
    <property type="entry name" value="AP-4 COMPLEX ACCESSORY SUBUNIT TEPSIN"/>
    <property type="match status" value="1"/>
</dbReference>
<evidence type="ECO:0000256" key="1">
    <source>
        <dbReference type="ARBA" id="ARBA00004541"/>
    </source>
</evidence>
<reference evidence="7" key="3">
    <citation type="journal article" date="2021" name="Int. J. Parasitol.">
        <title>Comparative analysis of gene expression between Babesia bovis blood stages and kinetes allowed by improved genome annotation.</title>
        <authorList>
            <person name="Ueti M.W."/>
            <person name="Johnson W.C."/>
            <person name="Kappmeyer L.S."/>
            <person name="Herndon D.R."/>
            <person name="Mousel M.R."/>
            <person name="Reif K.E."/>
            <person name="Taus N.S."/>
            <person name="Ifeonu O.O."/>
            <person name="Silva J.C."/>
            <person name="Suarez C.E."/>
            <person name="Brayton K.A."/>
        </authorList>
    </citation>
    <scope>NUCLEOTIDE SEQUENCE [LARGE SCALE GENOMIC DNA]</scope>
</reference>
<comment type="subcellular location">
    <subcellularLocation>
        <location evidence="1">Cytoplasmic vesicle</location>
    </subcellularLocation>
    <subcellularLocation>
        <location evidence="2">Golgi apparatus</location>
    </subcellularLocation>
</comment>
<dbReference type="PANTHER" id="PTHR21514:SF0">
    <property type="entry name" value="AP-4 COMPLEX ACCESSORY SUBUNIT TEPSIN"/>
    <property type="match status" value="1"/>
</dbReference>
<dbReference type="eggNOG" id="ENOG502QV38">
    <property type="taxonomic scope" value="Eukaryota"/>
</dbReference>
<evidence type="ECO:0000313" key="6">
    <source>
        <dbReference type="EMBL" id="EDO08618.1"/>
    </source>
</evidence>
<comment type="caution">
    <text evidence="6">The sequence shown here is derived from an EMBL/GenBank/DDBJ whole genome shotgun (WGS) entry which is preliminary data.</text>
</comment>
<dbReference type="EMBL" id="AAXT01000001">
    <property type="protein sequence ID" value="EDO08618.1"/>
    <property type="molecule type" value="Genomic_DNA"/>
</dbReference>
<dbReference type="GO" id="GO:0032588">
    <property type="term" value="C:trans-Golgi network membrane"/>
    <property type="evidence" value="ECO:0007669"/>
    <property type="project" value="TreeGrafter"/>
</dbReference>
<keyword evidence="3" id="KW-0333">Golgi apparatus</keyword>
<proteinExistence type="predicted"/>
<feature type="region of interest" description="Disordered" evidence="5">
    <location>
        <begin position="494"/>
        <end position="513"/>
    </location>
</feature>
<evidence type="ECO:0000256" key="3">
    <source>
        <dbReference type="ARBA" id="ARBA00023034"/>
    </source>
</evidence>
<evidence type="ECO:0000256" key="5">
    <source>
        <dbReference type="SAM" id="MobiDB-lite"/>
    </source>
</evidence>
<dbReference type="GO" id="GO:0031410">
    <property type="term" value="C:cytoplasmic vesicle"/>
    <property type="evidence" value="ECO:0007669"/>
    <property type="project" value="UniProtKB-SubCell"/>
</dbReference>
<evidence type="ECO:0008006" key="8">
    <source>
        <dbReference type="Google" id="ProtNLM"/>
    </source>
</evidence>
<dbReference type="CDD" id="cd03572">
    <property type="entry name" value="ENTH_like_Tepsin"/>
    <property type="match status" value="1"/>
</dbReference>
<name>A7APY4_BABBO</name>
<dbReference type="RefSeq" id="XP_001612186.1">
    <property type="nucleotide sequence ID" value="XM_001612136.1"/>
</dbReference>
<dbReference type="VEuPathDB" id="PiroplasmaDB:BBOV_III010660"/>
<sequence length="586" mass="65173">MAKQEALSSSQHSLLVRACSATAEPTPGYVYKDIIDMVVRNPNTLSYVESFLLKRLESNEPYVKFKCLKLLKNLCARLPHEFDRNRVCQSQAVADARNYKAPYSEYDGDYLCHMVRNEVEDLLKVVYAQQVPDLGSNNLRGSDQNTMVGFGNMPSSQGIGSMGGVASPNQMNYYGQGQPATGFGNMPTSQTASSTSGITSWFTGRSSAAPAQGNYNTGNMYGFGNTQPRSQSKQSVGGSALKLISDVATKYLPDSVVSKIERVGSSFVSTASDKFGKHVSPVVDMRKKPERFGYSDNFPTANRQSPRMDPGSQSIPAERTLLPSLIQSPDNRINSSEDLSGESEARLVKDMLTFSGIKVTPSQQIIDDFLTRLKDMNMRYVVYELITCLNNRSNTWQTQLRVLCFFEVLMTSANMTEDVRSYANAELEPILIKCREESRLKNKADRLMQLIGEPQRTHRSEGELISTLGSNEQYEKQNSKQSQLDMDLFASTAPAKNEEKRHEPLRNIPSDFTNSNFDLMDSFSPVSSIRTPQQSMINPAAKSKPADDIFDFDQLTINPAKSNTTITEQDIYAALDKVTFQPQAHS</sequence>
<dbReference type="Proteomes" id="UP000002173">
    <property type="component" value="Unassembled WGS sequence"/>
</dbReference>
<gene>
    <name evidence="6" type="ORF">BBOV_III010660</name>
</gene>
<dbReference type="Gene3D" id="1.25.40.90">
    <property type="match status" value="1"/>
</dbReference>
<reference evidence="6 7" key="1">
    <citation type="journal article" date="2007" name="PLoS Pathog.">
        <title>Genome sequence of Babesia bovis and comparative analysis of apicomplexan hemoprotozoa.</title>
        <authorList>
            <person name="Brayton K.A."/>
            <person name="Lau A.O.T."/>
            <person name="Herndon D.R."/>
            <person name="Hannick L."/>
            <person name="Kappmeyer L.S."/>
            <person name="Berens S.J."/>
            <person name="Bidwell S.L."/>
            <person name="Brown W.C."/>
            <person name="Crabtree J."/>
            <person name="Fadrosh D."/>
            <person name="Feldblum T."/>
            <person name="Forberger H.A."/>
            <person name="Haas B.J."/>
            <person name="Howell J.M."/>
            <person name="Khouri H."/>
            <person name="Koo H."/>
            <person name="Mann D.J."/>
            <person name="Norimine J."/>
            <person name="Paulsen I.T."/>
            <person name="Radune D."/>
            <person name="Ren Q."/>
            <person name="Smith R.K. Jr."/>
            <person name="Suarez C.E."/>
            <person name="White O."/>
            <person name="Wortman J.R."/>
            <person name="Knowles D.P. Jr."/>
            <person name="McElwain T.F."/>
            <person name="Nene V.M."/>
        </authorList>
    </citation>
    <scope>NUCLEOTIDE SEQUENCE [LARGE SCALE GENOMIC DNA]</scope>
    <source>
        <strain evidence="6">T2Bo</strain>
    </source>
</reference>
<feature type="region of interest" description="Disordered" evidence="5">
    <location>
        <begin position="290"/>
        <end position="315"/>
    </location>
</feature>
<protein>
    <recommendedName>
        <fullName evidence="8">ENTH domain-containing protein</fullName>
    </recommendedName>
</protein>
<organism evidence="6 7">
    <name type="scientific">Babesia bovis</name>
    <dbReference type="NCBI Taxonomy" id="5865"/>
    <lineage>
        <taxon>Eukaryota</taxon>
        <taxon>Sar</taxon>
        <taxon>Alveolata</taxon>
        <taxon>Apicomplexa</taxon>
        <taxon>Aconoidasida</taxon>
        <taxon>Piroplasmida</taxon>
        <taxon>Babesiidae</taxon>
        <taxon>Babesia</taxon>
    </lineage>
</organism>
<feature type="compositionally biased region" description="Basic and acidic residues" evidence="5">
    <location>
        <begin position="496"/>
        <end position="505"/>
    </location>
</feature>
<keyword evidence="7" id="KW-1185">Reference proteome</keyword>
<evidence type="ECO:0000256" key="4">
    <source>
        <dbReference type="ARBA" id="ARBA00023329"/>
    </source>
</evidence>
<keyword evidence="4" id="KW-0968">Cytoplasmic vesicle</keyword>
<dbReference type="OMA" id="PYRPTGF"/>
<dbReference type="InParanoid" id="A7APY4"/>
<accession>A7APY4</accession>
<dbReference type="InterPro" id="IPR039273">
    <property type="entry name" value="TEPSIN"/>
</dbReference>